<organism evidence="3 4">
    <name type="scientific">Paracoccus albicereus</name>
    <dbReference type="NCBI Taxonomy" id="2922394"/>
    <lineage>
        <taxon>Bacteria</taxon>
        <taxon>Pseudomonadati</taxon>
        <taxon>Pseudomonadota</taxon>
        <taxon>Alphaproteobacteria</taxon>
        <taxon>Rhodobacterales</taxon>
        <taxon>Paracoccaceae</taxon>
        <taxon>Paracoccus</taxon>
    </lineage>
</organism>
<keyword evidence="1" id="KW-0812">Transmembrane</keyword>
<comment type="caution">
    <text evidence="3">The sequence shown here is derived from an EMBL/GenBank/DDBJ whole genome shotgun (WGS) entry which is preliminary data.</text>
</comment>
<evidence type="ECO:0000313" key="3">
    <source>
        <dbReference type="EMBL" id="MCQ0970862.1"/>
    </source>
</evidence>
<name>A0ABT1MRE0_9RHOB</name>
<evidence type="ECO:0000313" key="4">
    <source>
        <dbReference type="Proteomes" id="UP001203945"/>
    </source>
</evidence>
<dbReference type="InterPro" id="IPR022472">
    <property type="entry name" value="VPLPA-CTERM"/>
</dbReference>
<feature type="transmembrane region" description="Helical" evidence="1">
    <location>
        <begin position="191"/>
        <end position="210"/>
    </location>
</feature>
<feature type="signal peptide" evidence="2">
    <location>
        <begin position="1"/>
        <end position="22"/>
    </location>
</feature>
<evidence type="ECO:0000256" key="2">
    <source>
        <dbReference type="SAM" id="SignalP"/>
    </source>
</evidence>
<dbReference type="RefSeq" id="WP_255329868.1">
    <property type="nucleotide sequence ID" value="NZ_JAKZEU010000003.1"/>
</dbReference>
<keyword evidence="1" id="KW-0472">Membrane</keyword>
<sequence length="217" mass="21676">MSLRRLAVVAALAMAAAVPAAAATYTFDVRVTESVDTPSLGFVLPGVGTIGTISFTLDAAALDGDGDPMTGVGIDMPLDPALAGASASIGGLASMLSDPTVFGFPNRARFSNGDFSSIAVTLPSGNCASLGCTFAGNFSVFGPAGSPAPTTFADVEAFLTNPLSTVAFSFNGTAVGQFASFRAESFTAAPVPLPATGMLLVGALAGLGVWRRRKGDA</sequence>
<reference evidence="3 4" key="1">
    <citation type="submission" date="2022-03" db="EMBL/GenBank/DDBJ databases">
        <authorList>
            <person name="He Y."/>
        </authorList>
    </citation>
    <scope>NUCLEOTIDE SEQUENCE [LARGE SCALE GENOMIC DNA]</scope>
    <source>
        <strain evidence="3 4">TK19116</strain>
    </source>
</reference>
<dbReference type="EMBL" id="JAKZEU010000003">
    <property type="protein sequence ID" value="MCQ0970862.1"/>
    <property type="molecule type" value="Genomic_DNA"/>
</dbReference>
<dbReference type="NCBIfam" id="TIGR03370">
    <property type="entry name" value="VPLPA-CTERM"/>
    <property type="match status" value="1"/>
</dbReference>
<dbReference type="Proteomes" id="UP001203945">
    <property type="component" value="Unassembled WGS sequence"/>
</dbReference>
<feature type="chain" id="PRO_5045410705" evidence="2">
    <location>
        <begin position="23"/>
        <end position="217"/>
    </location>
</feature>
<gene>
    <name evidence="3" type="ORF">MLD63_10540</name>
</gene>
<accession>A0ABT1MRE0</accession>
<keyword evidence="2" id="KW-0732">Signal</keyword>
<keyword evidence="1" id="KW-1133">Transmembrane helix</keyword>
<proteinExistence type="predicted"/>
<keyword evidence="4" id="KW-1185">Reference proteome</keyword>
<evidence type="ECO:0000256" key="1">
    <source>
        <dbReference type="SAM" id="Phobius"/>
    </source>
</evidence>
<protein>
    <submittedName>
        <fullName evidence="3">VPLPA-CTERM sorting domain-containing protein</fullName>
    </submittedName>
</protein>